<feature type="transmembrane region" description="Helical" evidence="11">
    <location>
        <begin position="43"/>
        <end position="62"/>
    </location>
</feature>
<keyword evidence="7" id="KW-0653">Protein transport</keyword>
<reference evidence="12 13" key="1">
    <citation type="submission" date="2023-10" db="EMBL/GenBank/DDBJ databases">
        <title>Chromosome-scale genome assembly provides insights into flower coloration mechanisms of Canna indica.</title>
        <authorList>
            <person name="Li C."/>
        </authorList>
    </citation>
    <scope>NUCLEOTIDE SEQUENCE [LARGE SCALE GENOMIC DNA]</scope>
    <source>
        <tissue evidence="12">Flower</tissue>
    </source>
</reference>
<gene>
    <name evidence="12" type="ORF">Cni_G10106</name>
</gene>
<keyword evidence="13" id="KW-1185">Reference proteome</keyword>
<dbReference type="GO" id="GO:0005789">
    <property type="term" value="C:endoplasmic reticulum membrane"/>
    <property type="evidence" value="ECO:0007669"/>
    <property type="project" value="UniProtKB-SubCell"/>
</dbReference>
<accession>A0AAQ3K3P5</accession>
<sequence length="219" mass="25204">MMKKIKGWVQRRSPRTMALFAFVLALLIVVSFSLLTDNRSHFFIASEAVHAVGIFILIFKLARKKSCAGLSLKTQELTALVIAARVYCHLEFDKDIHTVLDLATLIPTLWVIYMIRFKLKTTYLDALDKMPRYYLVVPCVVLALIFQVFPRQFRLNRIVWAFSQFLETVAVLPQLKLMQNTKMVEPFTGTYVFALGVSRFLAFVNWFVELHVPPAITVN</sequence>
<dbReference type="Pfam" id="PF00810">
    <property type="entry name" value="ER_lumen_recept"/>
    <property type="match status" value="1"/>
</dbReference>
<organism evidence="12 13">
    <name type="scientific">Canna indica</name>
    <name type="common">Indian-shot</name>
    <dbReference type="NCBI Taxonomy" id="4628"/>
    <lineage>
        <taxon>Eukaryota</taxon>
        <taxon>Viridiplantae</taxon>
        <taxon>Streptophyta</taxon>
        <taxon>Embryophyta</taxon>
        <taxon>Tracheophyta</taxon>
        <taxon>Spermatophyta</taxon>
        <taxon>Magnoliopsida</taxon>
        <taxon>Liliopsida</taxon>
        <taxon>Zingiberales</taxon>
        <taxon>Cannaceae</taxon>
        <taxon>Canna</taxon>
    </lineage>
</organism>
<dbReference type="PRINTS" id="PR00660">
    <property type="entry name" value="ERLUMENR"/>
</dbReference>
<feature type="transmembrane region" description="Helical" evidence="11">
    <location>
        <begin position="131"/>
        <end position="149"/>
    </location>
</feature>
<keyword evidence="9 11" id="KW-0472">Membrane</keyword>
<keyword evidence="6" id="KW-0931">ER-Golgi transport</keyword>
<dbReference type="GO" id="GO:0006621">
    <property type="term" value="P:protein retention in ER lumen"/>
    <property type="evidence" value="ECO:0007669"/>
    <property type="project" value="InterPro"/>
</dbReference>
<evidence type="ECO:0000256" key="3">
    <source>
        <dbReference type="ARBA" id="ARBA00022448"/>
    </source>
</evidence>
<evidence type="ECO:0000256" key="6">
    <source>
        <dbReference type="ARBA" id="ARBA00022892"/>
    </source>
</evidence>
<dbReference type="GO" id="GO:0046923">
    <property type="term" value="F:ER retention sequence binding"/>
    <property type="evidence" value="ECO:0007669"/>
    <property type="project" value="InterPro"/>
</dbReference>
<evidence type="ECO:0000256" key="9">
    <source>
        <dbReference type="ARBA" id="ARBA00023136"/>
    </source>
</evidence>
<evidence type="ECO:0000313" key="12">
    <source>
        <dbReference type="EMBL" id="WOL01390.1"/>
    </source>
</evidence>
<comment type="subcellular location">
    <subcellularLocation>
        <location evidence="1">Endoplasmic reticulum membrane</location>
        <topology evidence="1">Multi-pass membrane protein</topology>
    </subcellularLocation>
</comment>
<evidence type="ECO:0000313" key="13">
    <source>
        <dbReference type="Proteomes" id="UP001327560"/>
    </source>
</evidence>
<dbReference type="EMBL" id="CP136892">
    <property type="protein sequence ID" value="WOL01390.1"/>
    <property type="molecule type" value="Genomic_DNA"/>
</dbReference>
<evidence type="ECO:0000256" key="8">
    <source>
        <dbReference type="ARBA" id="ARBA00022989"/>
    </source>
</evidence>
<evidence type="ECO:0000256" key="11">
    <source>
        <dbReference type="SAM" id="Phobius"/>
    </source>
</evidence>
<comment type="similarity">
    <text evidence="2">Belongs to the ERD2 family.</text>
</comment>
<dbReference type="GO" id="GO:0015031">
    <property type="term" value="P:protein transport"/>
    <property type="evidence" value="ECO:0007669"/>
    <property type="project" value="UniProtKB-KW"/>
</dbReference>
<keyword evidence="3" id="KW-0813">Transport</keyword>
<evidence type="ECO:0000256" key="2">
    <source>
        <dbReference type="ARBA" id="ARBA00010120"/>
    </source>
</evidence>
<protein>
    <submittedName>
        <fullName evidence="12">ER lumen protein-retaining receptor erd-2.2</fullName>
    </submittedName>
</protein>
<dbReference type="GO" id="GO:0016192">
    <property type="term" value="P:vesicle-mediated transport"/>
    <property type="evidence" value="ECO:0007669"/>
    <property type="project" value="UniProtKB-KW"/>
</dbReference>
<keyword evidence="8 11" id="KW-1133">Transmembrane helix</keyword>
<evidence type="ECO:0000256" key="10">
    <source>
        <dbReference type="ARBA" id="ARBA00023170"/>
    </source>
</evidence>
<proteinExistence type="inferred from homology"/>
<keyword evidence="4 11" id="KW-0812">Transmembrane</keyword>
<feature type="transmembrane region" description="Helical" evidence="11">
    <location>
        <begin position="187"/>
        <end position="208"/>
    </location>
</feature>
<dbReference type="PANTHER" id="PTHR10585">
    <property type="entry name" value="ER LUMEN PROTEIN RETAINING RECEPTOR"/>
    <property type="match status" value="1"/>
</dbReference>
<keyword evidence="10 12" id="KW-0675">Receptor</keyword>
<name>A0AAQ3K3P5_9LILI</name>
<evidence type="ECO:0000256" key="4">
    <source>
        <dbReference type="ARBA" id="ARBA00022692"/>
    </source>
</evidence>
<dbReference type="AlphaFoldDB" id="A0AAQ3K3P5"/>
<evidence type="ECO:0000256" key="5">
    <source>
        <dbReference type="ARBA" id="ARBA00022824"/>
    </source>
</evidence>
<keyword evidence="5" id="KW-0256">Endoplasmic reticulum</keyword>
<feature type="transmembrane region" description="Helical" evidence="11">
    <location>
        <begin position="98"/>
        <end position="119"/>
    </location>
</feature>
<dbReference type="InterPro" id="IPR000133">
    <property type="entry name" value="ER_ret_rcpt"/>
</dbReference>
<evidence type="ECO:0000256" key="1">
    <source>
        <dbReference type="ARBA" id="ARBA00004477"/>
    </source>
</evidence>
<dbReference type="Proteomes" id="UP001327560">
    <property type="component" value="Chromosome 3"/>
</dbReference>
<evidence type="ECO:0000256" key="7">
    <source>
        <dbReference type="ARBA" id="ARBA00022927"/>
    </source>
</evidence>